<accession>X1FQ82</accession>
<organism evidence="1">
    <name type="scientific">marine sediment metagenome</name>
    <dbReference type="NCBI Taxonomy" id="412755"/>
    <lineage>
        <taxon>unclassified sequences</taxon>
        <taxon>metagenomes</taxon>
        <taxon>ecological metagenomes</taxon>
    </lineage>
</organism>
<gene>
    <name evidence="1" type="ORF">S03H2_25149</name>
</gene>
<feature type="non-terminal residue" evidence="1">
    <location>
        <position position="45"/>
    </location>
</feature>
<sequence length="45" mass="5260">MLEKTQSFDMNGQNYQGIQQKVENILQKDLNYSINTTRLGKSLLR</sequence>
<protein>
    <submittedName>
        <fullName evidence="1">Uncharacterized protein</fullName>
    </submittedName>
</protein>
<proteinExistence type="predicted"/>
<dbReference type="EMBL" id="BARU01014151">
    <property type="protein sequence ID" value="GAH31499.1"/>
    <property type="molecule type" value="Genomic_DNA"/>
</dbReference>
<dbReference type="AlphaFoldDB" id="X1FQ82"/>
<name>X1FQ82_9ZZZZ</name>
<reference evidence="1" key="1">
    <citation type="journal article" date="2014" name="Front. Microbiol.">
        <title>High frequency of phylogenetically diverse reductive dehalogenase-homologous genes in deep subseafloor sedimentary metagenomes.</title>
        <authorList>
            <person name="Kawai M."/>
            <person name="Futagami T."/>
            <person name="Toyoda A."/>
            <person name="Takaki Y."/>
            <person name="Nishi S."/>
            <person name="Hori S."/>
            <person name="Arai W."/>
            <person name="Tsubouchi T."/>
            <person name="Morono Y."/>
            <person name="Uchiyama I."/>
            <person name="Ito T."/>
            <person name="Fujiyama A."/>
            <person name="Inagaki F."/>
            <person name="Takami H."/>
        </authorList>
    </citation>
    <scope>NUCLEOTIDE SEQUENCE</scope>
    <source>
        <strain evidence="1">Expedition CK06-06</strain>
    </source>
</reference>
<comment type="caution">
    <text evidence="1">The sequence shown here is derived from an EMBL/GenBank/DDBJ whole genome shotgun (WGS) entry which is preliminary data.</text>
</comment>
<evidence type="ECO:0000313" key="1">
    <source>
        <dbReference type="EMBL" id="GAH31499.1"/>
    </source>
</evidence>